<keyword evidence="3" id="KW-0433">Leucine-rich repeat</keyword>
<evidence type="ECO:0000256" key="9">
    <source>
        <dbReference type="ARBA" id="ARBA00023170"/>
    </source>
</evidence>
<organism evidence="11 12">
    <name type="scientific">Chlamydomonas incerta</name>
    <dbReference type="NCBI Taxonomy" id="51695"/>
    <lineage>
        <taxon>Eukaryota</taxon>
        <taxon>Viridiplantae</taxon>
        <taxon>Chlorophyta</taxon>
        <taxon>core chlorophytes</taxon>
        <taxon>Chlorophyceae</taxon>
        <taxon>CS clade</taxon>
        <taxon>Chlamydomonadales</taxon>
        <taxon>Chlamydomonadaceae</taxon>
        <taxon>Chlamydomonas</taxon>
    </lineage>
</organism>
<evidence type="ECO:0000313" key="11">
    <source>
        <dbReference type="EMBL" id="KAG2426771.1"/>
    </source>
</evidence>
<keyword evidence="7" id="KW-1133">Transmembrane helix</keyword>
<keyword evidence="10" id="KW-0325">Glycoprotein</keyword>
<comment type="caution">
    <text evidence="11">The sequence shown here is derived from an EMBL/GenBank/DDBJ whole genome shotgun (WGS) entry which is preliminary data.</text>
</comment>
<dbReference type="PANTHER" id="PTHR27000">
    <property type="entry name" value="LEUCINE-RICH REPEAT RECEPTOR-LIKE PROTEIN KINASE FAMILY PROTEIN-RELATED"/>
    <property type="match status" value="1"/>
</dbReference>
<keyword evidence="8" id="KW-0472">Membrane</keyword>
<reference evidence="11" key="1">
    <citation type="journal article" date="2020" name="bioRxiv">
        <title>Comparative genomics of Chlamydomonas.</title>
        <authorList>
            <person name="Craig R.J."/>
            <person name="Hasan A.R."/>
            <person name="Ness R.W."/>
            <person name="Keightley P.D."/>
        </authorList>
    </citation>
    <scope>NUCLEOTIDE SEQUENCE</scope>
    <source>
        <strain evidence="11">SAG 7.73</strain>
    </source>
</reference>
<evidence type="ECO:0000256" key="5">
    <source>
        <dbReference type="ARBA" id="ARBA00022729"/>
    </source>
</evidence>
<gene>
    <name evidence="11" type="ORF">HXX76_012828</name>
</gene>
<evidence type="ECO:0000256" key="7">
    <source>
        <dbReference type="ARBA" id="ARBA00022989"/>
    </source>
</evidence>
<evidence type="ECO:0000313" key="12">
    <source>
        <dbReference type="Proteomes" id="UP000650467"/>
    </source>
</evidence>
<evidence type="ECO:0000256" key="6">
    <source>
        <dbReference type="ARBA" id="ARBA00022737"/>
    </source>
</evidence>
<evidence type="ECO:0000256" key="10">
    <source>
        <dbReference type="ARBA" id="ARBA00023180"/>
    </source>
</evidence>
<protein>
    <submittedName>
        <fullName evidence="11">Uncharacterized protein</fullName>
    </submittedName>
</protein>
<evidence type="ECO:0000256" key="2">
    <source>
        <dbReference type="ARBA" id="ARBA00004430"/>
    </source>
</evidence>
<dbReference type="Pfam" id="PF00560">
    <property type="entry name" value="LRR_1"/>
    <property type="match status" value="1"/>
</dbReference>
<dbReference type="OrthoDB" id="497568at2759"/>
<keyword evidence="6" id="KW-0677">Repeat</keyword>
<evidence type="ECO:0000256" key="3">
    <source>
        <dbReference type="ARBA" id="ARBA00022614"/>
    </source>
</evidence>
<dbReference type="PANTHER" id="PTHR27000:SF642">
    <property type="entry name" value="INACTIVE LEUCINE-RICH REPEAT RECEPTOR KINASE XIAO-RELATED"/>
    <property type="match status" value="1"/>
</dbReference>
<dbReference type="Gene3D" id="3.80.10.10">
    <property type="entry name" value="Ribonuclease Inhibitor"/>
    <property type="match status" value="3"/>
</dbReference>
<comment type="subcellular location">
    <subcellularLocation>
        <location evidence="2">Cytoplasm</location>
        <location evidence="2">Cytoskeleton</location>
        <location evidence="2">Cilium axoneme</location>
    </subcellularLocation>
    <subcellularLocation>
        <location evidence="1">Membrane</location>
        <topology evidence="1">Single-pass membrane protein</topology>
    </subcellularLocation>
</comment>
<name>A0A835SVS4_CHLIN</name>
<keyword evidence="5" id="KW-0732">Signal</keyword>
<dbReference type="Proteomes" id="UP000650467">
    <property type="component" value="Unassembled WGS sequence"/>
</dbReference>
<dbReference type="InterPro" id="IPR001611">
    <property type="entry name" value="Leu-rich_rpt"/>
</dbReference>
<evidence type="ECO:0000256" key="4">
    <source>
        <dbReference type="ARBA" id="ARBA00022692"/>
    </source>
</evidence>
<keyword evidence="12" id="KW-1185">Reference proteome</keyword>
<dbReference type="EMBL" id="JAEHOC010000045">
    <property type="protein sequence ID" value="KAG2426771.1"/>
    <property type="molecule type" value="Genomic_DNA"/>
</dbReference>
<evidence type="ECO:0000256" key="1">
    <source>
        <dbReference type="ARBA" id="ARBA00004167"/>
    </source>
</evidence>
<dbReference type="GO" id="GO:0005930">
    <property type="term" value="C:axoneme"/>
    <property type="evidence" value="ECO:0007669"/>
    <property type="project" value="UniProtKB-SubCell"/>
</dbReference>
<keyword evidence="4" id="KW-0812">Transmembrane</keyword>
<dbReference type="AlphaFoldDB" id="A0A835SVS4"/>
<dbReference type="InterPro" id="IPR032675">
    <property type="entry name" value="LRR_dom_sf"/>
</dbReference>
<sequence>MEADAGVWSAGAALDGLSVITSLIALDISNNRINAALPPSWSALSLLTRLNASTNGISGPLMPSWFGGTPSLAALQELVLASNALTGTIPVSWASGVQLQTLDLSYNKLKGAPFRLFADTGYATVESQFRPALSALVNLTRLDISNNLYLGGTIPRSWSHLTALTYFSVDVTSWCGTMPGTFPFNVHPAPRGYDPRTCDAPEQAALLESFAAAYSGSPLLSTWDYSANRLLVITDSDLFGSLPNPMPQFLTYLELKLSSGVDATNVNVPYGFEGDFPAAWFAPGGMPVLQRLTISGSKIQGTLPVDVTNLVTMTYLDLSNNAYVAGTLPPEWGGMGLYELNLASNGAIAGTIPGAWDGSLLESSLRACDGAGENCGFTITGTFLCGDISARAIQGKTSDGPTSSTSRVLPTTDTCDDWVARAVLLGSLKPQMRKLDPSSPCYTLASFFDPTLRIAQWNRPELGLSAASGITAIDYTLQIMRIHDCNTNAALTMSLPPLITALQVYELHLYNNNIVDLSNNPAVSGLALYDLSLANNGAIAGTIPGAWDGSLLESSLRACDGAGENCGFTITGTFLCGDISARDDWVARAVLLGSLKPQMRKLDPSSPCYTLASFFDPTLRIAQWNRPELGLSAASGITAIDYTLQIMRIHDCNTNAALTMSLPPLITALQVYELHLYNNNIVGEKLDV</sequence>
<proteinExistence type="predicted"/>
<dbReference type="SUPFAM" id="SSF52058">
    <property type="entry name" value="L domain-like"/>
    <property type="match status" value="2"/>
</dbReference>
<evidence type="ECO:0000256" key="8">
    <source>
        <dbReference type="ARBA" id="ARBA00023136"/>
    </source>
</evidence>
<keyword evidence="9" id="KW-0675">Receptor</keyword>
<accession>A0A835SVS4</accession>
<dbReference type="GO" id="GO:0016020">
    <property type="term" value="C:membrane"/>
    <property type="evidence" value="ECO:0007669"/>
    <property type="project" value="UniProtKB-SubCell"/>
</dbReference>